<sequence>MHARQDHRLERLDDHWLRLPNRWNIPVEICAGPDVPLEPAAVDEVLAVLETADTLQRLAEATPGYDGAEPRITRVALTPDFHKGAGIPIGTVVETRHALLPQAVGNDINCGMRLEVTSLDVDAVRPHLDALERRLRHLFFEGGRAIALTPVQREALLRDGLPGLLLAGGPARWAGLEPDDADDAVDRVHASGFPAGTAEAFADWIGSAGAASGEASNDGIIGGIGGGNHFVELQYVARVHDAAAAHAWGLAPGRVVTMAHSGSLSLGHQANGTALERLRAGWPAGLPRPRNGIMPFLPDGRPEAGAARRRYLDAFANAANFALGNRFFLSLTMRAGLAAECGGASARLLYDAPHNLFWQDGLFGPDGGDGSGRVVHRKGATPAGGHADTEGGPFAMWGEPVIVPGSMGAASFVLRGQGSGRTLGSACHGAGRRVPRGASARADDAELEAFLREFRVVTPLDHRDPVVARRADVLAAWRRDLKQEAPWAYKDIGPVVSALAGGGVAAPVAELRPLLTVKG</sequence>
<comment type="cofactor">
    <cofactor evidence="8">
        <name>Mn(2+)</name>
        <dbReference type="ChEBI" id="CHEBI:29035"/>
    </cofactor>
    <text evidence="8">Binds 2 manganese ions per subunit.</text>
</comment>
<proteinExistence type="inferred from homology"/>
<accession>A0ABN3IH84</accession>
<evidence type="ECO:0000256" key="7">
    <source>
        <dbReference type="ARBA" id="ARBA00047746"/>
    </source>
</evidence>
<dbReference type="EMBL" id="BAAARW010000002">
    <property type="protein sequence ID" value="GAA2403246.1"/>
    <property type="molecule type" value="Genomic_DNA"/>
</dbReference>
<keyword evidence="3" id="KW-0547">Nucleotide-binding</keyword>
<dbReference type="PANTHER" id="PTHR11118">
    <property type="entry name" value="RNA-SPLICING LIGASE RTCB HOMOLOG"/>
    <property type="match status" value="1"/>
</dbReference>
<evidence type="ECO:0000256" key="3">
    <source>
        <dbReference type="ARBA" id="ARBA00022741"/>
    </source>
</evidence>
<dbReference type="GO" id="GO:0016874">
    <property type="term" value="F:ligase activity"/>
    <property type="evidence" value="ECO:0007669"/>
    <property type="project" value="UniProtKB-KW"/>
</dbReference>
<evidence type="ECO:0000256" key="5">
    <source>
        <dbReference type="ARBA" id="ARBA00023134"/>
    </source>
</evidence>
<dbReference type="Pfam" id="PF01139">
    <property type="entry name" value="RtcB"/>
    <property type="match status" value="1"/>
</dbReference>
<dbReference type="Proteomes" id="UP001501231">
    <property type="component" value="Unassembled WGS sequence"/>
</dbReference>
<dbReference type="SUPFAM" id="SSF103365">
    <property type="entry name" value="Hypothetical protein PH1602"/>
    <property type="match status" value="1"/>
</dbReference>
<reference evidence="9 10" key="1">
    <citation type="journal article" date="2019" name="Int. J. Syst. Evol. Microbiol.">
        <title>The Global Catalogue of Microorganisms (GCM) 10K type strain sequencing project: providing services to taxonomists for standard genome sequencing and annotation.</title>
        <authorList>
            <consortium name="The Broad Institute Genomics Platform"/>
            <consortium name="The Broad Institute Genome Sequencing Center for Infectious Disease"/>
            <person name="Wu L."/>
            <person name="Ma J."/>
        </authorList>
    </citation>
    <scope>NUCLEOTIDE SEQUENCE [LARGE SCALE GENOMIC DNA]</scope>
    <source>
        <strain evidence="9 10">JCM 3325</strain>
    </source>
</reference>
<evidence type="ECO:0000256" key="4">
    <source>
        <dbReference type="ARBA" id="ARBA00022800"/>
    </source>
</evidence>
<dbReference type="PANTHER" id="PTHR11118:SF1">
    <property type="entry name" value="RNA-SPLICING LIGASE RTCB HOMOLOG"/>
    <property type="match status" value="1"/>
</dbReference>
<comment type="caution">
    <text evidence="9">The sequence shown here is derived from an EMBL/GenBank/DDBJ whole genome shotgun (WGS) entry which is preliminary data.</text>
</comment>
<dbReference type="EC" id="6.5.1.-" evidence="8"/>
<keyword evidence="2 8" id="KW-0479">Metal-binding</keyword>
<dbReference type="Gene3D" id="3.90.1860.10">
    <property type="entry name" value="tRNA-splicing ligase RtcB"/>
    <property type="match status" value="1"/>
</dbReference>
<dbReference type="RefSeq" id="WP_344587081.1">
    <property type="nucleotide sequence ID" value="NZ_BAAARW010000002.1"/>
</dbReference>
<evidence type="ECO:0000256" key="8">
    <source>
        <dbReference type="RuleBase" id="RU371113"/>
    </source>
</evidence>
<gene>
    <name evidence="8 9" type="primary">rtcB</name>
    <name evidence="9" type="ORF">GCM10010191_08560</name>
</gene>
<keyword evidence="1 8" id="KW-0436">Ligase</keyword>
<dbReference type="InterPro" id="IPR001233">
    <property type="entry name" value="RtcB"/>
</dbReference>
<keyword evidence="5" id="KW-0342">GTP-binding</keyword>
<dbReference type="InterPro" id="IPR036025">
    <property type="entry name" value="RtcB-like_sf"/>
</dbReference>
<evidence type="ECO:0000256" key="2">
    <source>
        <dbReference type="ARBA" id="ARBA00022723"/>
    </source>
</evidence>
<comment type="similarity">
    <text evidence="8">Belongs to the RtcB family.</text>
</comment>
<evidence type="ECO:0000313" key="9">
    <source>
        <dbReference type="EMBL" id="GAA2403246.1"/>
    </source>
</evidence>
<organism evidence="9 10">
    <name type="scientific">Actinomadura vinacea</name>
    <dbReference type="NCBI Taxonomy" id="115336"/>
    <lineage>
        <taxon>Bacteria</taxon>
        <taxon>Bacillati</taxon>
        <taxon>Actinomycetota</taxon>
        <taxon>Actinomycetes</taxon>
        <taxon>Streptosporangiales</taxon>
        <taxon>Thermomonosporaceae</taxon>
        <taxon>Actinomadura</taxon>
    </lineage>
</organism>
<evidence type="ECO:0000313" key="10">
    <source>
        <dbReference type="Proteomes" id="UP001501231"/>
    </source>
</evidence>
<keyword evidence="6 8" id="KW-0464">Manganese</keyword>
<evidence type="ECO:0000256" key="6">
    <source>
        <dbReference type="ARBA" id="ARBA00023211"/>
    </source>
</evidence>
<comment type="subunit">
    <text evidence="8">Monomer.</text>
</comment>
<name>A0ABN3IH84_9ACTN</name>
<comment type="catalytic activity">
    <reaction evidence="7">
        <text>a 3'-end 3'-phospho-ribonucleotide-RNA + a 5'-end dephospho-ribonucleoside-RNA + GTP = a ribonucleotidyl-ribonucleotide-RNA + GMP + diphosphate</text>
        <dbReference type="Rhea" id="RHEA:68076"/>
        <dbReference type="Rhea" id="RHEA-COMP:10463"/>
        <dbReference type="Rhea" id="RHEA-COMP:13936"/>
        <dbReference type="Rhea" id="RHEA-COMP:17355"/>
        <dbReference type="ChEBI" id="CHEBI:33019"/>
        <dbReference type="ChEBI" id="CHEBI:37565"/>
        <dbReference type="ChEBI" id="CHEBI:58115"/>
        <dbReference type="ChEBI" id="CHEBI:83062"/>
        <dbReference type="ChEBI" id="CHEBI:138284"/>
        <dbReference type="ChEBI" id="CHEBI:173118"/>
        <dbReference type="EC" id="6.5.1.8"/>
    </reaction>
</comment>
<evidence type="ECO:0000256" key="1">
    <source>
        <dbReference type="ARBA" id="ARBA00022598"/>
    </source>
</evidence>
<keyword evidence="4" id="KW-0692">RNA repair</keyword>
<protein>
    <recommendedName>
        <fullName evidence="8">tRNA-splicing ligase RtcB</fullName>
        <ecNumber evidence="8">6.5.1.-</ecNumber>
    </recommendedName>
</protein>
<keyword evidence="10" id="KW-1185">Reference proteome</keyword>